<feature type="transmembrane region" description="Helical" evidence="7">
    <location>
        <begin position="7"/>
        <end position="25"/>
    </location>
</feature>
<feature type="transmembrane region" description="Helical" evidence="7">
    <location>
        <begin position="171"/>
        <end position="192"/>
    </location>
</feature>
<dbReference type="RefSeq" id="WP_132076847.1">
    <property type="nucleotide sequence ID" value="NZ_SLUI01000003.1"/>
</dbReference>
<evidence type="ECO:0000256" key="7">
    <source>
        <dbReference type="SAM" id="Phobius"/>
    </source>
</evidence>
<keyword evidence="4 7" id="KW-0812">Transmembrane</keyword>
<dbReference type="AlphaFoldDB" id="A0A4R1Q9U3"/>
<evidence type="ECO:0000256" key="5">
    <source>
        <dbReference type="ARBA" id="ARBA00022989"/>
    </source>
</evidence>
<dbReference type="InterPro" id="IPR051311">
    <property type="entry name" value="DedA_domain"/>
</dbReference>
<keyword evidence="10" id="KW-1185">Reference proteome</keyword>
<reference evidence="9 10" key="1">
    <citation type="submission" date="2019-03" db="EMBL/GenBank/DDBJ databases">
        <title>Genomic Encyclopedia of Type Strains, Phase IV (KMG-IV): sequencing the most valuable type-strain genomes for metagenomic binning, comparative biology and taxonomic classification.</title>
        <authorList>
            <person name="Goeker M."/>
        </authorList>
    </citation>
    <scope>NUCLEOTIDE SEQUENCE [LARGE SCALE GENOMIC DNA]</scope>
    <source>
        <strain evidence="9 10">DSM 15969</strain>
    </source>
</reference>
<dbReference type="PANTHER" id="PTHR42709">
    <property type="entry name" value="ALKALINE PHOSPHATASE LIKE PROTEIN"/>
    <property type="match status" value="1"/>
</dbReference>
<gene>
    <name evidence="9" type="ORF">EV210_103176</name>
</gene>
<keyword evidence="3" id="KW-1003">Cell membrane</keyword>
<comment type="subcellular location">
    <subcellularLocation>
        <location evidence="1">Cell membrane</location>
        <topology evidence="1">Multi-pass membrane protein</topology>
    </subcellularLocation>
</comment>
<keyword evidence="5 7" id="KW-1133">Transmembrane helix</keyword>
<evidence type="ECO:0000256" key="2">
    <source>
        <dbReference type="ARBA" id="ARBA00010792"/>
    </source>
</evidence>
<feature type="domain" description="VTT" evidence="8">
    <location>
        <begin position="33"/>
        <end position="158"/>
    </location>
</feature>
<comment type="similarity">
    <text evidence="2">Belongs to the DedA family.</text>
</comment>
<evidence type="ECO:0000256" key="4">
    <source>
        <dbReference type="ARBA" id="ARBA00022692"/>
    </source>
</evidence>
<evidence type="ECO:0000313" key="10">
    <source>
        <dbReference type="Proteomes" id="UP000295063"/>
    </source>
</evidence>
<feature type="transmembrane region" description="Helical" evidence="7">
    <location>
        <begin position="56"/>
        <end position="75"/>
    </location>
</feature>
<dbReference type="PANTHER" id="PTHR42709:SF6">
    <property type="entry name" value="UNDECAPRENYL PHOSPHATE TRANSPORTER A"/>
    <property type="match status" value="1"/>
</dbReference>
<feature type="transmembrane region" description="Helical" evidence="7">
    <location>
        <begin position="139"/>
        <end position="159"/>
    </location>
</feature>
<sequence>MEQFTMIFLNFIDAWGYLAVAVLMGLENACIPIPSELILGFAGYLIFAGKMHFTGALAAGMIGGMAGSFLAYAVGNHGGHAFVQRYGKYFFVKDSHVEFAQRWFDQYGIKAVFFSRMLPIVRTFISLPAGFAHVNIEKFFFYTFLGSLPWTVLMLWAGMMLGEGWQQLTVIGHELSLAFVGAAAVVMIILYVRYKRIRKDRQDGELS</sequence>
<accession>A0A4R1Q9U3</accession>
<dbReference type="Pfam" id="PF09335">
    <property type="entry name" value="VTT_dom"/>
    <property type="match status" value="1"/>
</dbReference>
<dbReference type="GO" id="GO:0005886">
    <property type="term" value="C:plasma membrane"/>
    <property type="evidence" value="ECO:0007669"/>
    <property type="project" value="UniProtKB-SubCell"/>
</dbReference>
<dbReference type="OrthoDB" id="9813426at2"/>
<dbReference type="EMBL" id="SLUI01000003">
    <property type="protein sequence ID" value="TCL38697.1"/>
    <property type="molecule type" value="Genomic_DNA"/>
</dbReference>
<evidence type="ECO:0000256" key="1">
    <source>
        <dbReference type="ARBA" id="ARBA00004651"/>
    </source>
</evidence>
<name>A0A4R1Q9U3_9FIRM</name>
<organism evidence="9 10">
    <name type="scientific">Anaerospora hongkongensis</name>
    <dbReference type="NCBI Taxonomy" id="244830"/>
    <lineage>
        <taxon>Bacteria</taxon>
        <taxon>Bacillati</taxon>
        <taxon>Bacillota</taxon>
        <taxon>Negativicutes</taxon>
        <taxon>Selenomonadales</taxon>
        <taxon>Sporomusaceae</taxon>
        <taxon>Anaerospora</taxon>
    </lineage>
</organism>
<evidence type="ECO:0000313" key="9">
    <source>
        <dbReference type="EMBL" id="TCL38697.1"/>
    </source>
</evidence>
<feature type="transmembrane region" description="Helical" evidence="7">
    <location>
        <begin position="107"/>
        <end position="127"/>
    </location>
</feature>
<keyword evidence="6 7" id="KW-0472">Membrane</keyword>
<evidence type="ECO:0000256" key="6">
    <source>
        <dbReference type="ARBA" id="ARBA00023136"/>
    </source>
</evidence>
<proteinExistence type="inferred from homology"/>
<comment type="caution">
    <text evidence="9">The sequence shown here is derived from an EMBL/GenBank/DDBJ whole genome shotgun (WGS) entry which is preliminary data.</text>
</comment>
<evidence type="ECO:0000256" key="3">
    <source>
        <dbReference type="ARBA" id="ARBA00022475"/>
    </source>
</evidence>
<feature type="transmembrane region" description="Helical" evidence="7">
    <location>
        <begin position="31"/>
        <end position="49"/>
    </location>
</feature>
<evidence type="ECO:0000259" key="8">
    <source>
        <dbReference type="Pfam" id="PF09335"/>
    </source>
</evidence>
<dbReference type="Proteomes" id="UP000295063">
    <property type="component" value="Unassembled WGS sequence"/>
</dbReference>
<dbReference type="InterPro" id="IPR032816">
    <property type="entry name" value="VTT_dom"/>
</dbReference>
<protein>
    <submittedName>
        <fullName evidence="9">Membrane protein DedA with SNARE-associated domain</fullName>
    </submittedName>
</protein>